<proteinExistence type="predicted"/>
<feature type="region of interest" description="Disordered" evidence="1">
    <location>
        <begin position="788"/>
        <end position="807"/>
    </location>
</feature>
<dbReference type="InterPro" id="IPR028082">
    <property type="entry name" value="Peripla_BP_I"/>
</dbReference>
<sequence>MSPGERLLRPVPSDSYGSARTRTTLRSGRRSPGRFRTGRGVRNCSEHSAYVRSHRPLAWLFPHRQGGLMAAEEPGVEPQDREAIEAYEGAQAAFTEKLNLLHISGGSPSYATVASASVRPRLTTTGLNEMLTGKRLPSLEALLEFVRIVTTPSSLDKPAAEKFRADPGLVEEWRGHWQDVKLAQRRAQWASRRRQTTGRQTHDDTAPPVALPVEPDPNGSAAPSQDGSPADPPAGSGTPPQEPEAPVHGPEGQAQTQAGSPAADPAGGSGAAAPSDPPAPAQGSAEPERFGRGRPSWLTRRLIVVTALVSASALIGGGAWWYVEDGKGKDAAKHAHERQLEEQERKAHCGTGNPALTTTPDGCAGITDGSDGPGIFGPGLEPALTVLDAENTATEKTGGYVTVALMGPLTQGPGSLTGDRAVHQIEGALIAVRKANEGNAYPRIRLVLANMGSDETHWPGVVDQLKKMTGTPGAPGTPGPLVAVTGMGLSQQESIDAARALSAASVPMVGDVITADGFDTTGSIDAGARIEGLVRVAPNSSAQLQAIGQELRKRPELKTAALVSAPTTPAGTPDFYSNSIEKAAQNPATGLLPYLQAGGISFNFDVRGGAAQTSLGTISKNLCGKVTPDVVIYAGRATFLPTFLEKLHQRQCRTTPITVVTGSDAATLDRKLPALNDPEAPITILYVPLADPGQLGDKTNPDHSLYQEFADDFGRDHHGQRFDPGHLASGWAVMAHDSLVTATLAIRNAVDPPQKPPTVYAVRAQLYLFATTNVIEGAGGIFRIDPQTGNRISTHTPQVVRLGPPSP</sequence>
<name>A0ABQ3SKY8_9ACTN</name>
<dbReference type="Gene3D" id="3.40.50.2300">
    <property type="match status" value="1"/>
</dbReference>
<feature type="compositionally biased region" description="Low complexity" evidence="1">
    <location>
        <begin position="257"/>
        <end position="274"/>
    </location>
</feature>
<organism evidence="2 3">
    <name type="scientific">Streptomyces nojiriensis</name>
    <dbReference type="NCBI Taxonomy" id="66374"/>
    <lineage>
        <taxon>Bacteria</taxon>
        <taxon>Bacillati</taxon>
        <taxon>Actinomycetota</taxon>
        <taxon>Actinomycetes</taxon>
        <taxon>Kitasatosporales</taxon>
        <taxon>Streptomycetaceae</taxon>
        <taxon>Streptomyces</taxon>
    </lineage>
</organism>
<evidence type="ECO:0000313" key="2">
    <source>
        <dbReference type="EMBL" id="GHI68808.1"/>
    </source>
</evidence>
<feature type="region of interest" description="Disordered" evidence="1">
    <location>
        <begin position="1"/>
        <end position="34"/>
    </location>
</feature>
<accession>A0ABQ3SKY8</accession>
<feature type="compositionally biased region" description="Low complexity" evidence="1">
    <location>
        <begin position="17"/>
        <end position="26"/>
    </location>
</feature>
<dbReference type="SUPFAM" id="SSF53822">
    <property type="entry name" value="Periplasmic binding protein-like I"/>
    <property type="match status" value="1"/>
</dbReference>
<dbReference type="EMBL" id="BNEC01000003">
    <property type="protein sequence ID" value="GHI68808.1"/>
    <property type="molecule type" value="Genomic_DNA"/>
</dbReference>
<gene>
    <name evidence="2" type="ORF">Snoj_27260</name>
</gene>
<keyword evidence="3" id="KW-1185">Reference proteome</keyword>
<protein>
    <recommendedName>
        <fullName evidence="4">ABC transporter substrate-binding protein</fullName>
    </recommendedName>
</protein>
<dbReference type="Proteomes" id="UP000613974">
    <property type="component" value="Unassembled WGS sequence"/>
</dbReference>
<evidence type="ECO:0000256" key="1">
    <source>
        <dbReference type="SAM" id="MobiDB-lite"/>
    </source>
</evidence>
<feature type="compositionally biased region" description="Polar residues" evidence="1">
    <location>
        <begin position="788"/>
        <end position="797"/>
    </location>
</feature>
<comment type="caution">
    <text evidence="2">The sequence shown here is derived from an EMBL/GenBank/DDBJ whole genome shotgun (WGS) entry which is preliminary data.</text>
</comment>
<feature type="region of interest" description="Disordered" evidence="1">
    <location>
        <begin position="188"/>
        <end position="292"/>
    </location>
</feature>
<reference evidence="3" key="1">
    <citation type="submission" date="2023-07" db="EMBL/GenBank/DDBJ databases">
        <title>Whole genome shotgun sequence of Streptomyces nojiriensis NBRC 13794.</title>
        <authorList>
            <person name="Komaki H."/>
            <person name="Tamura T."/>
        </authorList>
    </citation>
    <scope>NUCLEOTIDE SEQUENCE [LARGE SCALE GENOMIC DNA]</scope>
    <source>
        <strain evidence="3">NBRC 13794</strain>
    </source>
</reference>
<evidence type="ECO:0008006" key="4">
    <source>
        <dbReference type="Google" id="ProtNLM"/>
    </source>
</evidence>
<evidence type="ECO:0000313" key="3">
    <source>
        <dbReference type="Proteomes" id="UP000613974"/>
    </source>
</evidence>